<accession>A0A1Y6CWC4</accession>
<dbReference type="STRING" id="560819.SAMN05428998_14617"/>
<proteinExistence type="predicted"/>
<evidence type="ECO:0000259" key="1">
    <source>
        <dbReference type="PROSITE" id="PS51819"/>
    </source>
</evidence>
<sequence>MALKQLNHVNLRTADLDRLVDFYGEVLDLRPGWRPPFDFPGAWLYCGEQPVVHLVGESRPRAGHDPKLEHFAFAAEDLGGFLAHLRARKVAYWVRIVPGIELRQVNFLDPDGNHIHVDFDRSEDADLGDYDGR</sequence>
<name>A0A1Y6CWC4_9PROT</name>
<dbReference type="SUPFAM" id="SSF54593">
    <property type="entry name" value="Glyoxalase/Bleomycin resistance protein/Dihydroxybiphenyl dioxygenase"/>
    <property type="match status" value="1"/>
</dbReference>
<dbReference type="RefSeq" id="WP_085126879.1">
    <property type="nucleotide sequence ID" value="NZ_FWZX01000046.1"/>
</dbReference>
<gene>
    <name evidence="2" type="ORF">SAMN05428998_14617</name>
</gene>
<dbReference type="AlphaFoldDB" id="A0A1Y6CWC4"/>
<organism evidence="2 3">
    <name type="scientific">Tistlia consotensis USBA 355</name>
    <dbReference type="NCBI Taxonomy" id="560819"/>
    <lineage>
        <taxon>Bacteria</taxon>
        <taxon>Pseudomonadati</taxon>
        <taxon>Pseudomonadota</taxon>
        <taxon>Alphaproteobacteria</taxon>
        <taxon>Rhodospirillales</taxon>
        <taxon>Rhodovibrionaceae</taxon>
        <taxon>Tistlia</taxon>
    </lineage>
</organism>
<evidence type="ECO:0000313" key="3">
    <source>
        <dbReference type="Proteomes" id="UP000192917"/>
    </source>
</evidence>
<dbReference type="GO" id="GO:0051213">
    <property type="term" value="F:dioxygenase activity"/>
    <property type="evidence" value="ECO:0007669"/>
    <property type="project" value="UniProtKB-KW"/>
</dbReference>
<evidence type="ECO:0000313" key="2">
    <source>
        <dbReference type="EMBL" id="SMF82362.1"/>
    </source>
</evidence>
<keyword evidence="2" id="KW-0223">Dioxygenase</keyword>
<protein>
    <submittedName>
        <fullName evidence="2">Glyoxalase/Bleomycin resistance protein/Dioxygenase superfamily protein</fullName>
    </submittedName>
</protein>
<dbReference type="InterPro" id="IPR037523">
    <property type="entry name" value="VOC_core"/>
</dbReference>
<dbReference type="InterPro" id="IPR029068">
    <property type="entry name" value="Glyas_Bleomycin-R_OHBP_Dase"/>
</dbReference>
<dbReference type="PROSITE" id="PS51819">
    <property type="entry name" value="VOC"/>
    <property type="match status" value="1"/>
</dbReference>
<dbReference type="PANTHER" id="PTHR46142">
    <property type="match status" value="1"/>
</dbReference>
<dbReference type="EMBL" id="FWZX01000046">
    <property type="protein sequence ID" value="SMF82362.1"/>
    <property type="molecule type" value="Genomic_DNA"/>
</dbReference>
<dbReference type="Proteomes" id="UP000192917">
    <property type="component" value="Unassembled WGS sequence"/>
</dbReference>
<keyword evidence="3" id="KW-1185">Reference proteome</keyword>
<dbReference type="InterPro" id="IPR004360">
    <property type="entry name" value="Glyas_Fos-R_dOase_dom"/>
</dbReference>
<dbReference type="PANTHER" id="PTHR46142:SF3">
    <property type="entry name" value="F18B13.24 PROTEIN"/>
    <property type="match status" value="1"/>
</dbReference>
<keyword evidence="2" id="KW-0560">Oxidoreductase</keyword>
<reference evidence="2 3" key="1">
    <citation type="submission" date="2017-04" db="EMBL/GenBank/DDBJ databases">
        <authorList>
            <person name="Afonso C.L."/>
            <person name="Miller P.J."/>
            <person name="Scott M.A."/>
            <person name="Spackman E."/>
            <person name="Goraichik I."/>
            <person name="Dimitrov K.M."/>
            <person name="Suarez D.L."/>
            <person name="Swayne D.E."/>
        </authorList>
    </citation>
    <scope>NUCLEOTIDE SEQUENCE [LARGE SCALE GENOMIC DNA]</scope>
    <source>
        <strain evidence="2 3">USBA 355</strain>
    </source>
</reference>
<dbReference type="Pfam" id="PF00903">
    <property type="entry name" value="Glyoxalase"/>
    <property type="match status" value="1"/>
</dbReference>
<dbReference type="Gene3D" id="3.10.180.10">
    <property type="entry name" value="2,3-Dihydroxybiphenyl 1,2-Dioxygenase, domain 1"/>
    <property type="match status" value="1"/>
</dbReference>
<feature type="domain" description="VOC" evidence="1">
    <location>
        <begin position="5"/>
        <end position="120"/>
    </location>
</feature>